<dbReference type="Pfam" id="PF12862">
    <property type="entry name" value="ANAPC5"/>
    <property type="match status" value="1"/>
</dbReference>
<keyword evidence="5" id="KW-0833">Ubl conjugation pathway</keyword>
<name>A0A6V8HQW8_TALPI</name>
<dbReference type="SUPFAM" id="SSF48452">
    <property type="entry name" value="TPR-like"/>
    <property type="match status" value="1"/>
</dbReference>
<dbReference type="GO" id="GO:0045842">
    <property type="term" value="P:positive regulation of mitotic metaphase/anaphase transition"/>
    <property type="evidence" value="ECO:0007669"/>
    <property type="project" value="TreeGrafter"/>
</dbReference>
<dbReference type="InterPro" id="IPR011990">
    <property type="entry name" value="TPR-like_helical_dom_sf"/>
</dbReference>
<keyword evidence="6" id="KW-0131">Cell cycle</keyword>
<dbReference type="PANTHER" id="PTHR12830:SF9">
    <property type="entry name" value="ANAPHASE-PROMOTING COMPLEX SUBUNIT 5"/>
    <property type="match status" value="1"/>
</dbReference>
<feature type="region of interest" description="Disordered" evidence="9">
    <location>
        <begin position="697"/>
        <end position="721"/>
    </location>
</feature>
<proteinExistence type="inferred from homology"/>
<dbReference type="GO" id="GO:0031145">
    <property type="term" value="P:anaphase-promoting complex-dependent catabolic process"/>
    <property type="evidence" value="ECO:0007669"/>
    <property type="project" value="TreeGrafter"/>
</dbReference>
<dbReference type="UniPathway" id="UPA00143"/>
<reference evidence="13" key="1">
    <citation type="journal article" date="2015" name="Genome Announc.">
        <title>Draft genome sequence of Talaromyces cellulolyticus strain Y-94, a source of lignocellulosic biomass-degrading enzymes.</title>
        <authorList>
            <person name="Fujii T."/>
            <person name="Koike H."/>
            <person name="Sawayama S."/>
            <person name="Yano S."/>
            <person name="Inoue H."/>
        </authorList>
    </citation>
    <scope>NUCLEOTIDE SEQUENCE [LARGE SCALE GENOMIC DNA]</scope>
    <source>
        <strain evidence="13">Y-94</strain>
    </source>
</reference>
<feature type="domain" description="Anaphase-promoting complex subunit 5" evidence="11">
    <location>
        <begin position="271"/>
        <end position="360"/>
    </location>
</feature>
<dbReference type="EMBL" id="DF933856">
    <property type="protein sequence ID" value="GAM43732.1"/>
    <property type="molecule type" value="Genomic_DNA"/>
</dbReference>
<protein>
    <recommendedName>
        <fullName evidence="2">Anaphase-promoting complex subunit 5</fullName>
    </recommendedName>
    <alternativeName>
        <fullName evidence="7">Cyclosome subunit 5</fullName>
    </alternativeName>
</protein>
<dbReference type="InterPro" id="IPR026000">
    <property type="entry name" value="Apc5_dom"/>
</dbReference>
<evidence type="ECO:0000256" key="5">
    <source>
        <dbReference type="ARBA" id="ARBA00022786"/>
    </source>
</evidence>
<feature type="signal peptide" evidence="10">
    <location>
        <begin position="1"/>
        <end position="29"/>
    </location>
</feature>
<dbReference type="PANTHER" id="PTHR12830">
    <property type="entry name" value="ANAPHASE-PROMOTING COMPLEX SUBUNIT 5"/>
    <property type="match status" value="1"/>
</dbReference>
<evidence type="ECO:0000256" key="4">
    <source>
        <dbReference type="ARBA" id="ARBA00022776"/>
    </source>
</evidence>
<evidence type="ECO:0000256" key="8">
    <source>
        <dbReference type="ARBA" id="ARBA00045696"/>
    </source>
</evidence>
<organism evidence="12 13">
    <name type="scientific">Talaromyces pinophilus</name>
    <name type="common">Penicillium pinophilum</name>
    <dbReference type="NCBI Taxonomy" id="128442"/>
    <lineage>
        <taxon>Eukaryota</taxon>
        <taxon>Fungi</taxon>
        <taxon>Dikarya</taxon>
        <taxon>Ascomycota</taxon>
        <taxon>Pezizomycotina</taxon>
        <taxon>Eurotiomycetes</taxon>
        <taxon>Eurotiomycetidae</taxon>
        <taxon>Eurotiales</taxon>
        <taxon>Trichocomaceae</taxon>
        <taxon>Talaromyces</taxon>
        <taxon>Talaromyces sect. Talaromyces</taxon>
    </lineage>
</organism>
<evidence type="ECO:0000256" key="10">
    <source>
        <dbReference type="SAM" id="SignalP"/>
    </source>
</evidence>
<keyword evidence="4" id="KW-0498">Mitosis</keyword>
<dbReference type="GO" id="GO:0051301">
    <property type="term" value="P:cell division"/>
    <property type="evidence" value="ECO:0007669"/>
    <property type="project" value="UniProtKB-KW"/>
</dbReference>
<keyword evidence="10" id="KW-0732">Signal</keyword>
<gene>
    <name evidence="12" type="ORF">TCE0_060f18781</name>
</gene>
<dbReference type="AlphaFoldDB" id="A0A6V8HQW8"/>
<evidence type="ECO:0000256" key="3">
    <source>
        <dbReference type="ARBA" id="ARBA00022618"/>
    </source>
</evidence>
<sequence length="791" mass="89582">MSRYLTPSKVTLLCLVSLYVEGIVPNTSAVPVLSFLISHILPLRPGDSLKSPRALFTRDKKHAVSLDELEEVLSYHTSSIPGRSVWDLLLRKMWSLDCCDALESFFADIHQTVEKSREEQILDRDNGVEAANDRMLLSRSSPLGAFVRRAQLEFTRLQFHDSVKLWRGFVKYRMPTYRAWARRHPSGGESAVDVNLAELGLDSDSPIGQVVYRNIDYDSDDEAGVSTKDVEQLLSFQVEELQRIGGRVPDEVRDQLEYIISAGVTVPSMSHYIRFLDAWKAGDYPSSFDNLHRYFDYTVHSRDRSFYQYALLNLAILHADFGSYTEAVSAMQEAISIARESHDMNCLNFCMSWLYHFGKAFPEEMKDVQNTGMLGSEKEGLAFLKAKAKETESWGLLSTMHLSEAKLDLQNGESLASVFENVVKSFYLNVTRNLRTTMGPQLLLESSLFTRIGLTHLSLLHCDIFRECYTKGSPLEDKLKIAYRSSQLIFHGGSYKRAVTRLDDIGQTELRSLKANQYWAFYSGVLKLQRQIHRDDAVAVEHLFAQLQDIGLHDIDLVLQLSFLEIEFRLRKGHHSQAMAIVEGIAQTMRQENFDVLAQIRLLCFKARILEKTGLPQRGFSLAMRAASIAHRCRVLPGLWEAIGVLATVLLSMREFEAAAEMMESIMPQVLELDDRYFTARSYSILVDANMGLAGEASSPTPSFSPADDDEDEEAVNKQPDPLKKKEYITRALAYIDCSYDEYEAIEDLLGQCEMMAKKATVMHLSGDLVLANDYAAKYLDLRKGALSERE</sequence>
<keyword evidence="13" id="KW-1185">Reference proteome</keyword>
<evidence type="ECO:0000259" key="11">
    <source>
        <dbReference type="Pfam" id="PF12862"/>
    </source>
</evidence>
<evidence type="ECO:0000256" key="6">
    <source>
        <dbReference type="ARBA" id="ARBA00023306"/>
    </source>
</evidence>
<evidence type="ECO:0000256" key="2">
    <source>
        <dbReference type="ARBA" id="ARBA00016066"/>
    </source>
</evidence>
<dbReference type="GO" id="GO:0005680">
    <property type="term" value="C:anaphase-promoting complex"/>
    <property type="evidence" value="ECO:0007669"/>
    <property type="project" value="InterPro"/>
</dbReference>
<comment type="function">
    <text evidence="8">Component of the anaphase promoting complex/cyclosome (APC/C), a cell cycle-regulated E3 ubiquitin ligase that controls progression through mitosis and the G1 phase of the cell cycle. The APC/C complex acts by mediating ubiquitination and subsequent degradation of target proteins: it mainly mediates the formation of 'Lys-11'-linked polyubiquitin chains and, to a lower extent, the formation of 'Lys-48'- and 'Lys-63'-linked polyubiquitin chains. The APC/C complex catalyzes assembly of branched 'Lys-11'-/'Lys-48'-linked branched ubiquitin chains on target proteins.</text>
</comment>
<evidence type="ECO:0000256" key="7">
    <source>
        <dbReference type="ARBA" id="ARBA00031069"/>
    </source>
</evidence>
<comment type="similarity">
    <text evidence="1">Belongs to the APC5 family.</text>
</comment>
<evidence type="ECO:0000313" key="12">
    <source>
        <dbReference type="EMBL" id="GAM43732.1"/>
    </source>
</evidence>
<dbReference type="GO" id="GO:0070979">
    <property type="term" value="P:protein K11-linked ubiquitination"/>
    <property type="evidence" value="ECO:0007669"/>
    <property type="project" value="TreeGrafter"/>
</dbReference>
<accession>A0A6V8HQW8</accession>
<comment type="caution">
    <text evidence="12">The sequence shown here is derived from an EMBL/GenBank/DDBJ whole genome shotgun (WGS) entry which is preliminary data.</text>
</comment>
<dbReference type="InterPro" id="IPR037679">
    <property type="entry name" value="Apc5"/>
</dbReference>
<feature type="chain" id="PRO_5027995390" description="Anaphase-promoting complex subunit 5" evidence="10">
    <location>
        <begin position="30"/>
        <end position="791"/>
    </location>
</feature>
<evidence type="ECO:0000256" key="1">
    <source>
        <dbReference type="ARBA" id="ARBA00007450"/>
    </source>
</evidence>
<dbReference type="Proteomes" id="UP000053095">
    <property type="component" value="Unassembled WGS sequence"/>
</dbReference>
<evidence type="ECO:0000313" key="13">
    <source>
        <dbReference type="Proteomes" id="UP000053095"/>
    </source>
</evidence>
<keyword evidence="3" id="KW-0132">Cell division</keyword>
<evidence type="ECO:0000256" key="9">
    <source>
        <dbReference type="SAM" id="MobiDB-lite"/>
    </source>
</evidence>